<dbReference type="SMR" id="A0A444Z637"/>
<dbReference type="SMART" id="SM00369">
    <property type="entry name" value="LRR_TYP"/>
    <property type="match status" value="7"/>
</dbReference>
<dbReference type="PRINTS" id="PR00364">
    <property type="entry name" value="DISEASERSIST"/>
</dbReference>
<dbReference type="Gene3D" id="3.40.50.10140">
    <property type="entry name" value="Toll/interleukin-1 receptor homology (TIR) domain"/>
    <property type="match status" value="1"/>
</dbReference>
<dbReference type="SUPFAM" id="SSF52200">
    <property type="entry name" value="Toll/Interleukin receptor TIR domain"/>
    <property type="match status" value="1"/>
</dbReference>
<feature type="domain" description="TIR" evidence="5">
    <location>
        <begin position="14"/>
        <end position="174"/>
    </location>
</feature>
<dbReference type="GO" id="GO:0043531">
    <property type="term" value="F:ADP binding"/>
    <property type="evidence" value="ECO:0007669"/>
    <property type="project" value="InterPro"/>
</dbReference>
<dbReference type="PROSITE" id="PS50104">
    <property type="entry name" value="TIR"/>
    <property type="match status" value="1"/>
</dbReference>
<dbReference type="SUPFAM" id="SSF52058">
    <property type="entry name" value="L domain-like"/>
    <property type="match status" value="2"/>
</dbReference>
<dbReference type="PANTHER" id="PTHR11017">
    <property type="entry name" value="LEUCINE-RICH REPEAT-CONTAINING PROTEIN"/>
    <property type="match status" value="1"/>
</dbReference>
<evidence type="ECO:0000256" key="4">
    <source>
        <dbReference type="SAM" id="MobiDB-lite"/>
    </source>
</evidence>
<dbReference type="InterPro" id="IPR058192">
    <property type="entry name" value="WHD_ROQ1-like"/>
</dbReference>
<evidence type="ECO:0000313" key="6">
    <source>
        <dbReference type="EMBL" id="RYR09639.1"/>
    </source>
</evidence>
<dbReference type="Proteomes" id="UP000289738">
    <property type="component" value="Chromosome B05"/>
</dbReference>
<gene>
    <name evidence="6" type="ORF">Ahy_B05g078024</name>
</gene>
<keyword evidence="3" id="KW-0611">Plant defense</keyword>
<dbReference type="Pfam" id="PF23282">
    <property type="entry name" value="WHD_ROQ1"/>
    <property type="match status" value="1"/>
</dbReference>
<dbReference type="PANTHER" id="PTHR11017:SF385">
    <property type="entry name" value="DISEASE RESISTANCE PROTEIN (TIR-NBS-LRR CLASS)-RELATED"/>
    <property type="match status" value="1"/>
</dbReference>
<dbReference type="InterPro" id="IPR055414">
    <property type="entry name" value="LRR_R13L4/SHOC2-like"/>
</dbReference>
<dbReference type="InterPro" id="IPR032675">
    <property type="entry name" value="LRR_dom_sf"/>
</dbReference>
<dbReference type="InterPro" id="IPR036390">
    <property type="entry name" value="WH_DNA-bd_sf"/>
</dbReference>
<dbReference type="EMBL" id="SDMP01000015">
    <property type="protein sequence ID" value="RYR09639.1"/>
    <property type="molecule type" value="Genomic_DNA"/>
</dbReference>
<keyword evidence="7" id="KW-1185">Reference proteome</keyword>
<accession>A0A444Z637</accession>
<dbReference type="InterPro" id="IPR001611">
    <property type="entry name" value="Leu-rich_rpt"/>
</dbReference>
<dbReference type="STRING" id="3818.A0A444Z637"/>
<dbReference type="GO" id="GO:0051707">
    <property type="term" value="P:response to other organism"/>
    <property type="evidence" value="ECO:0007669"/>
    <property type="project" value="UniProtKB-ARBA"/>
</dbReference>
<dbReference type="InterPro" id="IPR042197">
    <property type="entry name" value="Apaf_helical"/>
</dbReference>
<dbReference type="Pfam" id="PF00931">
    <property type="entry name" value="NB-ARC"/>
    <property type="match status" value="1"/>
</dbReference>
<keyword evidence="2" id="KW-0677">Repeat</keyword>
<dbReference type="Gramene" id="arahy.Tifrunner.gnm2.ann2.Ah15g212200.1">
    <property type="protein sequence ID" value="arahy.Tifrunner.gnm2.ann2.Ah15g212200.1-CDS"/>
    <property type="gene ID" value="arahy.Tifrunner.gnm2.ann2.Ah15g212200"/>
</dbReference>
<dbReference type="GO" id="GO:0007165">
    <property type="term" value="P:signal transduction"/>
    <property type="evidence" value="ECO:0007669"/>
    <property type="project" value="InterPro"/>
</dbReference>
<evidence type="ECO:0000256" key="1">
    <source>
        <dbReference type="ARBA" id="ARBA00022614"/>
    </source>
</evidence>
<dbReference type="InterPro" id="IPR000157">
    <property type="entry name" value="TIR_dom"/>
</dbReference>
<organism evidence="6 7">
    <name type="scientific">Arachis hypogaea</name>
    <name type="common">Peanut</name>
    <dbReference type="NCBI Taxonomy" id="3818"/>
    <lineage>
        <taxon>Eukaryota</taxon>
        <taxon>Viridiplantae</taxon>
        <taxon>Streptophyta</taxon>
        <taxon>Embryophyta</taxon>
        <taxon>Tracheophyta</taxon>
        <taxon>Spermatophyta</taxon>
        <taxon>Magnoliopsida</taxon>
        <taxon>eudicotyledons</taxon>
        <taxon>Gunneridae</taxon>
        <taxon>Pentapetalae</taxon>
        <taxon>rosids</taxon>
        <taxon>fabids</taxon>
        <taxon>Fabales</taxon>
        <taxon>Fabaceae</taxon>
        <taxon>Papilionoideae</taxon>
        <taxon>50 kb inversion clade</taxon>
        <taxon>dalbergioids sensu lato</taxon>
        <taxon>Dalbergieae</taxon>
        <taxon>Pterocarpus clade</taxon>
        <taxon>Arachis</taxon>
    </lineage>
</organism>
<evidence type="ECO:0000256" key="2">
    <source>
        <dbReference type="ARBA" id="ARBA00022737"/>
    </source>
</evidence>
<evidence type="ECO:0000256" key="3">
    <source>
        <dbReference type="ARBA" id="ARBA00022821"/>
    </source>
</evidence>
<dbReference type="InterPro" id="IPR027417">
    <property type="entry name" value="P-loop_NTPase"/>
</dbReference>
<dbReference type="SMART" id="SM00255">
    <property type="entry name" value="TIR"/>
    <property type="match status" value="1"/>
</dbReference>
<reference evidence="6 7" key="1">
    <citation type="submission" date="2019-01" db="EMBL/GenBank/DDBJ databases">
        <title>Sequencing of cultivated peanut Arachis hypogaea provides insights into genome evolution and oil improvement.</title>
        <authorList>
            <person name="Chen X."/>
        </authorList>
    </citation>
    <scope>NUCLEOTIDE SEQUENCE [LARGE SCALE GENOMIC DNA]</scope>
    <source>
        <strain evidence="7">cv. Fuhuasheng</strain>
        <tissue evidence="6">Leaves</tissue>
    </source>
</reference>
<dbReference type="Gene3D" id="1.10.8.430">
    <property type="entry name" value="Helical domain of apoptotic protease-activating factors"/>
    <property type="match status" value="1"/>
</dbReference>
<proteinExistence type="predicted"/>
<evidence type="ECO:0000313" key="7">
    <source>
        <dbReference type="Proteomes" id="UP000289738"/>
    </source>
</evidence>
<dbReference type="SUPFAM" id="SSF52540">
    <property type="entry name" value="P-loop containing nucleoside triphosphate hydrolases"/>
    <property type="match status" value="1"/>
</dbReference>
<dbReference type="SUPFAM" id="SSF46785">
    <property type="entry name" value="Winged helix' DNA-binding domain"/>
    <property type="match status" value="1"/>
</dbReference>
<feature type="region of interest" description="Disordered" evidence="4">
    <location>
        <begin position="1362"/>
        <end position="1381"/>
    </location>
</feature>
<dbReference type="Pfam" id="PF23598">
    <property type="entry name" value="LRR_14"/>
    <property type="match status" value="2"/>
</dbReference>
<dbReference type="InterPro" id="IPR044974">
    <property type="entry name" value="Disease_R_plants"/>
</dbReference>
<dbReference type="InterPro" id="IPR035897">
    <property type="entry name" value="Toll_tir_struct_dom_sf"/>
</dbReference>
<dbReference type="Pfam" id="PF00560">
    <property type="entry name" value="LRR_1"/>
    <property type="match status" value="1"/>
</dbReference>
<evidence type="ECO:0000259" key="5">
    <source>
        <dbReference type="PROSITE" id="PS50104"/>
    </source>
</evidence>
<sequence length="1381" mass="154755">MCTEISSTPGAFRLRWDVFLSFRGPDTRHSFIAPLYDELQLRGVRVFRDDDGLERGDEIAPTLLEAIDDSAASIVVLSPNYAGSRWCLEELAKICDSDKLILPVFYGVDPRDVRKQIGPFEEAFRIKEKKVDAVKVLRWREAMTRVGNRAGLLLDDQTSAERRATLIRELVTRVLRELSNTPLGVAPFTVGLDRRVQELLNSLELKSNGFKLFGLYGMGGVGKTTLAKTLYNNLVANFEHRTFIANVREASSKDNGLVSLQKRIIGDLKPDSSNSIQINNINSGIAAIKRLVAENRVLIVLDDVDDTEQLHSLFGKKEWFYEGSRVIVTTRDRKLLLDNNVDLVYEVKELSSTESLQLFSNHAFKRKHPPTQEFLGLSEQIVKLTGGLPLALEVFGSFLFDKRRVEEWVDELEKLKRIQHKNLQDVLKISYDGLDEEEKTVFLDIACLLVQMEMKRDEVVDVERGCGFSAEVAITVLTLRCLIKIGEDNTVIVHDQIKGMGRQIVEDEGRVDGGMRSRFWKRDEILNVLRGNKGTRFTQGITLDFQGKYILNDAEAETILRHKLQCTSIITNPSAFFKSILAKKEKGLTFQTKAFKSMVNLRLLEINNLRMEGKFQFLPSEIKWLQWQGCSFKTLPSDFWSQKFTVLDLSHSNIESLWGLRTKKVPENLKVLNLSLCRNLTSIPDLSSCASLDKLVLERCTSLTSIHESIGSLSALHDLNLSYCSNLKELPYDVSGLKNLENMLLTGCAKLKALPSNMGHMKSLRKLLADNTAIAEIPESIFSLERLEMLVLDGCQNLKRLPKCIGNLTSLQVLSLDQSALEELPNSVGSLASLEILSLRWCQSLTAIPETIGNLISLTRLSVNCSEIKELPSSIGSLSSLKELSAGQCKLLGQLPDTINGLASVVELQLDGTAIANLPDQIGAMIILRKFEMRNCINLKSLPESIGRLAALSTLDISDSTIEELPESIGLLENLVTLNMNKCRMLKELPTSIGKLKELHHLMMEETALTKLPETFGLLSSLMTLEMAKRPHLVANDDRFPAEEESAHHSFQLPTNFCDLILLNVLDARAWRISGEIPNDFEKLSSLEKLDLSQNNFHSLPCSLKGLSILKRLYLRDCIELRSLPSLPSSLIELNAENCTLLENVSEVTDLECLQELDLTNCAKVVDIPGLESLKSLRRMYLGGCIACSSQVRKRLSKVALRNIRNLSMPGTKFPEWFSRQTVNFTKRKNRELKGIVICIVLSINHSIPNNDMMPGIVDVVATVLKSGKQVYSTSVYLRGVPKTNQEHMHMCRFVDFHPLVHFMRDGGTLSVTTRNPLVDKRLELKDSGIHLILEGDDDYGGDESSVEPSLKSVSEKMAEFFNSVEDAYDPEPGGANESED</sequence>
<dbReference type="InterPro" id="IPR003591">
    <property type="entry name" value="Leu-rich_rpt_typical-subtyp"/>
</dbReference>
<protein>
    <recommendedName>
        <fullName evidence="5">TIR domain-containing protein</fullName>
    </recommendedName>
</protein>
<dbReference type="InterPro" id="IPR002182">
    <property type="entry name" value="NB-ARC"/>
</dbReference>
<dbReference type="Pfam" id="PF01582">
    <property type="entry name" value="TIR"/>
    <property type="match status" value="1"/>
</dbReference>
<dbReference type="Gene3D" id="3.80.10.10">
    <property type="entry name" value="Ribonuclease Inhibitor"/>
    <property type="match status" value="3"/>
</dbReference>
<name>A0A444Z637_ARAHY</name>
<dbReference type="PROSITE" id="PS51450">
    <property type="entry name" value="LRR"/>
    <property type="match status" value="2"/>
</dbReference>
<comment type="caution">
    <text evidence="6">The sequence shown here is derived from an EMBL/GenBank/DDBJ whole genome shotgun (WGS) entry which is preliminary data.</text>
</comment>
<dbReference type="GO" id="GO:0006952">
    <property type="term" value="P:defense response"/>
    <property type="evidence" value="ECO:0007669"/>
    <property type="project" value="UniProtKB-KW"/>
</dbReference>
<dbReference type="Gene3D" id="3.40.50.300">
    <property type="entry name" value="P-loop containing nucleotide triphosphate hydrolases"/>
    <property type="match status" value="1"/>
</dbReference>
<dbReference type="OrthoDB" id="2018313at2759"/>
<keyword evidence="1" id="KW-0433">Leucine-rich repeat</keyword>